<dbReference type="Pfam" id="PF11563">
    <property type="entry name" value="Protoglobin"/>
    <property type="match status" value="1"/>
</dbReference>
<protein>
    <recommendedName>
        <fullName evidence="1">Diguanylate cyclase DosC</fullName>
    </recommendedName>
    <alternativeName>
        <fullName evidence="2">Direct oxygen-sensing cyclase</fullName>
    </alternativeName>
</protein>
<reference evidence="4" key="1">
    <citation type="submission" date="2018-06" db="EMBL/GenBank/DDBJ databases">
        <authorList>
            <person name="Zhirakovskaya E."/>
        </authorList>
    </citation>
    <scope>NUCLEOTIDE SEQUENCE</scope>
</reference>
<feature type="domain" description="GGDEF" evidence="3">
    <location>
        <begin position="220"/>
        <end position="352"/>
    </location>
</feature>
<organism evidence="4">
    <name type="scientific">hydrothermal vent metagenome</name>
    <dbReference type="NCBI Taxonomy" id="652676"/>
    <lineage>
        <taxon>unclassified sequences</taxon>
        <taxon>metagenomes</taxon>
        <taxon>ecological metagenomes</taxon>
    </lineage>
</organism>
<dbReference type="InterPro" id="IPR000160">
    <property type="entry name" value="GGDEF_dom"/>
</dbReference>
<dbReference type="InterPro" id="IPR043128">
    <property type="entry name" value="Rev_trsase/Diguanyl_cyclase"/>
</dbReference>
<dbReference type="Pfam" id="PF00990">
    <property type="entry name" value="GGDEF"/>
    <property type="match status" value="1"/>
</dbReference>
<dbReference type="InterPro" id="IPR012292">
    <property type="entry name" value="Globin/Proto"/>
</dbReference>
<dbReference type="InterPro" id="IPR044398">
    <property type="entry name" value="Globin-sensor_dom"/>
</dbReference>
<sequence>MHNTLCDKYGFNTAQRKLRVAMMGLSGADNVLAELLHSKIIQPYGEEVVAGFYKVLLSFPEIKAFLLEHAEVHSLQNTQLAYLQSYGVNFDSPEYFEERLQVGRVHALIGLPLSYYQMAFRTLDDLLFDYLAKVISLDDEQFLPLVKLISRVSALDMSLAIEVYHNKKVLDMTSSIDALIDERQLLTSKIGLDELTQVASRAKVLDYLCSNLEKATQKKHPFCVAMIDLDFFKSVNDKYGHLVGDQILARVAARMKSVLRTDDILGRYGGDEFLLVLPRADINVARQITERICSSVNARPFHIDNYSIPFTVSIGVADWRPDDSDETLLNRADHALYKAKDNGRNQIVLASPRKKKNT</sequence>
<dbReference type="InterPro" id="IPR039379">
    <property type="entry name" value="Protoglobin_sensor_dom"/>
</dbReference>
<dbReference type="CDD" id="cd01068">
    <property type="entry name" value="globin_sensor"/>
    <property type="match status" value="1"/>
</dbReference>
<dbReference type="PANTHER" id="PTHR45138">
    <property type="entry name" value="REGULATORY COMPONENTS OF SENSORY TRANSDUCTION SYSTEM"/>
    <property type="match status" value="1"/>
</dbReference>
<dbReference type="Gene3D" id="1.10.490.10">
    <property type="entry name" value="Globins"/>
    <property type="match status" value="1"/>
</dbReference>
<dbReference type="CDD" id="cd01949">
    <property type="entry name" value="GGDEF"/>
    <property type="match status" value="1"/>
</dbReference>
<dbReference type="EMBL" id="UOFT01000052">
    <property type="protein sequence ID" value="VAW96262.1"/>
    <property type="molecule type" value="Genomic_DNA"/>
</dbReference>
<dbReference type="GO" id="GO:0052621">
    <property type="term" value="F:diguanylate cyclase activity"/>
    <property type="evidence" value="ECO:0007669"/>
    <property type="project" value="TreeGrafter"/>
</dbReference>
<dbReference type="InterPro" id="IPR009050">
    <property type="entry name" value="Globin-like_sf"/>
</dbReference>
<dbReference type="SUPFAM" id="SSF46458">
    <property type="entry name" value="Globin-like"/>
    <property type="match status" value="1"/>
</dbReference>
<dbReference type="PANTHER" id="PTHR45138:SF9">
    <property type="entry name" value="DIGUANYLATE CYCLASE DGCM-RELATED"/>
    <property type="match status" value="1"/>
</dbReference>
<evidence type="ECO:0000256" key="1">
    <source>
        <dbReference type="ARBA" id="ARBA00015125"/>
    </source>
</evidence>
<dbReference type="GO" id="GO:0005886">
    <property type="term" value="C:plasma membrane"/>
    <property type="evidence" value="ECO:0007669"/>
    <property type="project" value="TreeGrafter"/>
</dbReference>
<dbReference type="GO" id="GO:0043709">
    <property type="term" value="P:cell adhesion involved in single-species biofilm formation"/>
    <property type="evidence" value="ECO:0007669"/>
    <property type="project" value="TreeGrafter"/>
</dbReference>
<dbReference type="GO" id="GO:0020037">
    <property type="term" value="F:heme binding"/>
    <property type="evidence" value="ECO:0007669"/>
    <property type="project" value="InterPro"/>
</dbReference>
<dbReference type="InterPro" id="IPR029787">
    <property type="entry name" value="Nucleotide_cyclase"/>
</dbReference>
<dbReference type="InterPro" id="IPR050469">
    <property type="entry name" value="Diguanylate_Cyclase"/>
</dbReference>
<dbReference type="Gene3D" id="3.30.70.270">
    <property type="match status" value="1"/>
</dbReference>
<name>A0A3B1A8V0_9ZZZZ</name>
<dbReference type="GO" id="GO:1902201">
    <property type="term" value="P:negative regulation of bacterial-type flagellum-dependent cell motility"/>
    <property type="evidence" value="ECO:0007669"/>
    <property type="project" value="TreeGrafter"/>
</dbReference>
<proteinExistence type="predicted"/>
<evidence type="ECO:0000259" key="3">
    <source>
        <dbReference type="PROSITE" id="PS50887"/>
    </source>
</evidence>
<dbReference type="SUPFAM" id="SSF55073">
    <property type="entry name" value="Nucleotide cyclase"/>
    <property type="match status" value="1"/>
</dbReference>
<dbReference type="AlphaFoldDB" id="A0A3B1A8V0"/>
<accession>A0A3B1A8V0</accession>
<dbReference type="GO" id="GO:0019825">
    <property type="term" value="F:oxygen binding"/>
    <property type="evidence" value="ECO:0007669"/>
    <property type="project" value="InterPro"/>
</dbReference>
<dbReference type="NCBIfam" id="TIGR00254">
    <property type="entry name" value="GGDEF"/>
    <property type="match status" value="1"/>
</dbReference>
<dbReference type="PROSITE" id="PS50887">
    <property type="entry name" value="GGDEF"/>
    <property type="match status" value="1"/>
</dbReference>
<evidence type="ECO:0000256" key="2">
    <source>
        <dbReference type="ARBA" id="ARBA00029839"/>
    </source>
</evidence>
<evidence type="ECO:0000313" key="4">
    <source>
        <dbReference type="EMBL" id="VAW96262.1"/>
    </source>
</evidence>
<gene>
    <name evidence="4" type="ORF">MNBD_GAMMA23-1717</name>
</gene>
<dbReference type="FunFam" id="3.30.70.270:FF:000001">
    <property type="entry name" value="Diguanylate cyclase domain protein"/>
    <property type="match status" value="1"/>
</dbReference>
<dbReference type="SMART" id="SM00267">
    <property type="entry name" value="GGDEF"/>
    <property type="match status" value="1"/>
</dbReference>